<sequence>MKERKMRRAFAVLMAFIIAVAWSFQSVPAEAASLPSDVEKLERYAEQLQRTMQSRPLFKPYALYNKTKKSYGGAKQRIERLKNGPAKRQYRKRLEKASETIRQASYYISAIESGERLIALKSRIDQALSSGDVEVVYDVYPSFERQLRKTKTLIGRVHGSSIRKKMTETFQQPAEATKQRSFFPINIMFAFDQIIAAYEQDDIEKVERLLVLCEQWMLRVKDENTKKELNRYLDEFKTPAILDIQ</sequence>
<proteinExistence type="predicted"/>
<keyword evidence="1" id="KW-0732">Signal</keyword>
<evidence type="ECO:0000313" key="3">
    <source>
        <dbReference type="EMBL" id="MBB5324228.1"/>
    </source>
</evidence>
<evidence type="ECO:0000256" key="1">
    <source>
        <dbReference type="SAM" id="SignalP"/>
    </source>
</evidence>
<comment type="caution">
    <text evidence="3">The sequence shown here is derived from an EMBL/GenBank/DDBJ whole genome shotgun (WGS) entry which is preliminary data.</text>
</comment>
<dbReference type="Proteomes" id="UP000520011">
    <property type="component" value="Unassembled WGS sequence"/>
</dbReference>
<name>A0A7W8IPH0_9BACL</name>
<feature type="signal peptide" evidence="1">
    <location>
        <begin position="1"/>
        <end position="31"/>
    </location>
</feature>
<feature type="domain" description="SbsC C-terminal" evidence="2">
    <location>
        <begin position="47"/>
        <end position="175"/>
    </location>
</feature>
<keyword evidence="4" id="KW-1185">Reference proteome</keyword>
<dbReference type="Gene3D" id="1.20.58.780">
    <property type="match status" value="1"/>
</dbReference>
<evidence type="ECO:0000313" key="4">
    <source>
        <dbReference type="Proteomes" id="UP000520011"/>
    </source>
</evidence>
<gene>
    <name evidence="3" type="ORF">HNQ34_001321</name>
</gene>
<dbReference type="AlphaFoldDB" id="A0A7W8IPH0"/>
<dbReference type="InterPro" id="IPR041378">
    <property type="entry name" value="S-layer_SbsC_C"/>
</dbReference>
<reference evidence="3 4" key="1">
    <citation type="submission" date="2020-08" db="EMBL/GenBank/DDBJ databases">
        <title>Genomic Encyclopedia of Type Strains, Phase IV (KMG-IV): sequencing the most valuable type-strain genomes for metagenomic binning, comparative biology and taxonomic classification.</title>
        <authorList>
            <person name="Goeker M."/>
        </authorList>
    </citation>
    <scope>NUCLEOTIDE SEQUENCE [LARGE SCALE GENOMIC DNA]</scope>
    <source>
        <strain evidence="3 4">DSM 16325</strain>
    </source>
</reference>
<protein>
    <recommendedName>
        <fullName evidence="2">SbsC C-terminal domain-containing protein</fullName>
    </recommendedName>
</protein>
<evidence type="ECO:0000259" key="2">
    <source>
        <dbReference type="Pfam" id="PF18058"/>
    </source>
</evidence>
<accession>A0A7W8IPH0</accession>
<organism evidence="3 4">
    <name type="scientific">Anoxybacteroides tepidamans</name>
    <dbReference type="NCBI Taxonomy" id="265948"/>
    <lineage>
        <taxon>Bacteria</taxon>
        <taxon>Bacillati</taxon>
        <taxon>Bacillota</taxon>
        <taxon>Bacilli</taxon>
        <taxon>Bacillales</taxon>
        <taxon>Anoxybacillaceae</taxon>
        <taxon>Anoxybacteroides</taxon>
    </lineage>
</organism>
<dbReference type="RefSeq" id="WP_183252762.1">
    <property type="nucleotide sequence ID" value="NZ_JACHEP010000004.1"/>
</dbReference>
<feature type="chain" id="PRO_5031251399" description="SbsC C-terminal domain-containing protein" evidence="1">
    <location>
        <begin position="32"/>
        <end position="245"/>
    </location>
</feature>
<dbReference type="EMBL" id="JACHEP010000004">
    <property type="protein sequence ID" value="MBB5324228.1"/>
    <property type="molecule type" value="Genomic_DNA"/>
</dbReference>
<dbReference type="Pfam" id="PF18058">
    <property type="entry name" value="SbsC_C"/>
    <property type="match status" value="1"/>
</dbReference>